<organism evidence="2 3">
    <name type="scientific">Gymnopilus junonius</name>
    <name type="common">Spectacular rustgill mushroom</name>
    <name type="synonym">Gymnopilus spectabilis subsp. junonius</name>
    <dbReference type="NCBI Taxonomy" id="109634"/>
    <lineage>
        <taxon>Eukaryota</taxon>
        <taxon>Fungi</taxon>
        <taxon>Dikarya</taxon>
        <taxon>Basidiomycota</taxon>
        <taxon>Agaricomycotina</taxon>
        <taxon>Agaricomycetes</taxon>
        <taxon>Agaricomycetidae</taxon>
        <taxon>Agaricales</taxon>
        <taxon>Agaricineae</taxon>
        <taxon>Hymenogastraceae</taxon>
        <taxon>Gymnopilus</taxon>
    </lineage>
</organism>
<feature type="transmembrane region" description="Helical" evidence="1">
    <location>
        <begin position="124"/>
        <end position="144"/>
    </location>
</feature>
<comment type="caution">
    <text evidence="2">The sequence shown here is derived from an EMBL/GenBank/DDBJ whole genome shotgun (WGS) entry which is preliminary data.</text>
</comment>
<keyword evidence="3" id="KW-1185">Reference proteome</keyword>
<keyword evidence="1" id="KW-0812">Transmembrane</keyword>
<gene>
    <name evidence="2" type="ORF">CPB84DRAFT_269070</name>
</gene>
<evidence type="ECO:0000256" key="1">
    <source>
        <dbReference type="SAM" id="Phobius"/>
    </source>
</evidence>
<sequence>MTVIQNNPHSKLQRQIDQFLWASVIFTSAVAAVSLMNMGRLSLFIVPCLFMITLAHNFTFLALASRDRKKSSDKLAGTLAPTASKLNIIFCWVLAGFWTLTILIIIITSVLIMGANNFEAWERLAGYIELAMVVGEIVLMCVIAKKCMTQRKHTIIQPEQVDWQHYGPPV</sequence>
<accession>A0A9P5TQX8</accession>
<reference evidence="2" key="1">
    <citation type="submission" date="2020-11" db="EMBL/GenBank/DDBJ databases">
        <authorList>
            <consortium name="DOE Joint Genome Institute"/>
            <person name="Ahrendt S."/>
            <person name="Riley R."/>
            <person name="Andreopoulos W."/>
            <person name="LaButti K."/>
            <person name="Pangilinan J."/>
            <person name="Ruiz-duenas F.J."/>
            <person name="Barrasa J.M."/>
            <person name="Sanchez-Garcia M."/>
            <person name="Camarero S."/>
            <person name="Miyauchi S."/>
            <person name="Serrano A."/>
            <person name="Linde D."/>
            <person name="Babiker R."/>
            <person name="Drula E."/>
            <person name="Ayuso-Fernandez I."/>
            <person name="Pacheco R."/>
            <person name="Padilla G."/>
            <person name="Ferreira P."/>
            <person name="Barriuso J."/>
            <person name="Kellner H."/>
            <person name="Castanera R."/>
            <person name="Alfaro M."/>
            <person name="Ramirez L."/>
            <person name="Pisabarro A.G."/>
            <person name="Kuo A."/>
            <person name="Tritt A."/>
            <person name="Lipzen A."/>
            <person name="He G."/>
            <person name="Yan M."/>
            <person name="Ng V."/>
            <person name="Cullen D."/>
            <person name="Martin F."/>
            <person name="Rosso M.-N."/>
            <person name="Henrissat B."/>
            <person name="Hibbett D."/>
            <person name="Martinez A.T."/>
            <person name="Grigoriev I.V."/>
        </authorList>
    </citation>
    <scope>NUCLEOTIDE SEQUENCE</scope>
    <source>
        <strain evidence="2">AH 44721</strain>
    </source>
</reference>
<feature type="transmembrane region" description="Helical" evidence="1">
    <location>
        <begin position="86"/>
        <end position="112"/>
    </location>
</feature>
<proteinExistence type="predicted"/>
<dbReference type="EMBL" id="JADNYJ010000014">
    <property type="protein sequence ID" value="KAF8907658.1"/>
    <property type="molecule type" value="Genomic_DNA"/>
</dbReference>
<evidence type="ECO:0000313" key="3">
    <source>
        <dbReference type="Proteomes" id="UP000724874"/>
    </source>
</evidence>
<evidence type="ECO:0000313" key="2">
    <source>
        <dbReference type="EMBL" id="KAF8907658.1"/>
    </source>
</evidence>
<dbReference type="Proteomes" id="UP000724874">
    <property type="component" value="Unassembled WGS sequence"/>
</dbReference>
<dbReference type="OrthoDB" id="2939553at2759"/>
<feature type="transmembrane region" description="Helical" evidence="1">
    <location>
        <begin position="19"/>
        <end position="38"/>
    </location>
</feature>
<dbReference type="AlphaFoldDB" id="A0A9P5TQX8"/>
<keyword evidence="1" id="KW-0472">Membrane</keyword>
<keyword evidence="1" id="KW-1133">Transmembrane helix</keyword>
<protein>
    <submittedName>
        <fullName evidence="2">Uncharacterized protein</fullName>
    </submittedName>
</protein>
<name>A0A9P5TQX8_GYMJU</name>
<feature type="transmembrane region" description="Helical" evidence="1">
    <location>
        <begin position="44"/>
        <end position="65"/>
    </location>
</feature>